<name>A0ABR0KIQ5_9EURO</name>
<sequence length="242" mass="26133">MSLSASDTIACGYGQNSQKGTISNRPAAVPNRPLRGEGSVPPMKKPSNPFRSEVGSGLPEKFKSPRGTMVYTKPVRVEGHDSRLKKVADNSDAKGAGFATRGLGPNKELKAPRDPPDHVHGNNQTGRRTPPQNNQNDGGPFRGIRARTHGVSKPHDELIGKRRKTLTDNSRSNAGADTDDRSDRAKESTAGRKAASSSGKSKKSQLLSTDRDDDGWQTQEDDQSESSEHNERFDMGSDGTSR</sequence>
<feature type="compositionally biased region" description="Basic and acidic residues" evidence="1">
    <location>
        <begin position="75"/>
        <end position="92"/>
    </location>
</feature>
<dbReference type="Proteomes" id="UP001345013">
    <property type="component" value="Unassembled WGS sequence"/>
</dbReference>
<evidence type="ECO:0000256" key="1">
    <source>
        <dbReference type="SAM" id="MobiDB-lite"/>
    </source>
</evidence>
<keyword evidence="3" id="KW-1185">Reference proteome</keyword>
<organism evidence="2 3">
    <name type="scientific">Lithohypha guttulata</name>
    <dbReference type="NCBI Taxonomy" id="1690604"/>
    <lineage>
        <taxon>Eukaryota</taxon>
        <taxon>Fungi</taxon>
        <taxon>Dikarya</taxon>
        <taxon>Ascomycota</taxon>
        <taxon>Pezizomycotina</taxon>
        <taxon>Eurotiomycetes</taxon>
        <taxon>Chaetothyriomycetidae</taxon>
        <taxon>Chaetothyriales</taxon>
        <taxon>Trichomeriaceae</taxon>
        <taxon>Lithohypha</taxon>
    </lineage>
</organism>
<protein>
    <submittedName>
        <fullName evidence="2">Uncharacterized protein</fullName>
    </submittedName>
</protein>
<feature type="compositionally biased region" description="Basic and acidic residues" evidence="1">
    <location>
        <begin position="178"/>
        <end position="190"/>
    </location>
</feature>
<feature type="region of interest" description="Disordered" evidence="1">
    <location>
        <begin position="1"/>
        <end position="242"/>
    </location>
</feature>
<accession>A0ABR0KIQ5</accession>
<reference evidence="2 3" key="1">
    <citation type="submission" date="2023-08" db="EMBL/GenBank/DDBJ databases">
        <title>Black Yeasts Isolated from many extreme environments.</title>
        <authorList>
            <person name="Coleine C."/>
            <person name="Stajich J.E."/>
            <person name="Selbmann L."/>
        </authorList>
    </citation>
    <scope>NUCLEOTIDE SEQUENCE [LARGE SCALE GENOMIC DNA]</scope>
    <source>
        <strain evidence="2 3">CCFEE 5885</strain>
    </source>
</reference>
<gene>
    <name evidence="2" type="ORF">LTR24_002169</name>
</gene>
<feature type="compositionally biased region" description="Basic and acidic residues" evidence="1">
    <location>
        <begin position="226"/>
        <end position="242"/>
    </location>
</feature>
<proteinExistence type="predicted"/>
<feature type="compositionally biased region" description="Polar residues" evidence="1">
    <location>
        <begin position="121"/>
        <end position="137"/>
    </location>
</feature>
<evidence type="ECO:0000313" key="2">
    <source>
        <dbReference type="EMBL" id="KAK5097702.1"/>
    </source>
</evidence>
<comment type="caution">
    <text evidence="2">The sequence shown here is derived from an EMBL/GenBank/DDBJ whole genome shotgun (WGS) entry which is preliminary data.</text>
</comment>
<feature type="compositionally biased region" description="Basic and acidic residues" evidence="1">
    <location>
        <begin position="107"/>
        <end position="120"/>
    </location>
</feature>
<dbReference type="EMBL" id="JAVRRG010000017">
    <property type="protein sequence ID" value="KAK5097702.1"/>
    <property type="molecule type" value="Genomic_DNA"/>
</dbReference>
<evidence type="ECO:0000313" key="3">
    <source>
        <dbReference type="Proteomes" id="UP001345013"/>
    </source>
</evidence>
<feature type="compositionally biased region" description="Polar residues" evidence="1">
    <location>
        <begin position="14"/>
        <end position="24"/>
    </location>
</feature>
<feature type="compositionally biased region" description="Acidic residues" evidence="1">
    <location>
        <begin position="211"/>
        <end position="225"/>
    </location>
</feature>